<dbReference type="EMBL" id="JAYKBW010000002">
    <property type="protein sequence ID" value="MEB3074034.1"/>
    <property type="molecule type" value="Genomic_DNA"/>
</dbReference>
<evidence type="ECO:0000313" key="1">
    <source>
        <dbReference type="EMBL" id="MEB3074034.1"/>
    </source>
</evidence>
<sequence>MSTMVLQEPRVLTDIKGNTFRLIPEEEYNYMIDIVELYEEDDLTEEDLRRIAISKEQAKMGMTSKSEDVFKRIREKLAEKWK</sequence>
<organism evidence="1 2">
    <name type="scientific">Capnocytophaga gingivalis</name>
    <dbReference type="NCBI Taxonomy" id="1017"/>
    <lineage>
        <taxon>Bacteria</taxon>
        <taxon>Pseudomonadati</taxon>
        <taxon>Bacteroidota</taxon>
        <taxon>Flavobacteriia</taxon>
        <taxon>Flavobacteriales</taxon>
        <taxon>Flavobacteriaceae</taxon>
        <taxon>Capnocytophaga</taxon>
    </lineage>
</organism>
<name>A0ABU5Z5W2_9FLAO</name>
<dbReference type="Proteomes" id="UP001311730">
    <property type="component" value="Unassembled WGS sequence"/>
</dbReference>
<dbReference type="RefSeq" id="WP_314152339.1">
    <property type="nucleotide sequence ID" value="NZ_JAYKBW010000002.1"/>
</dbReference>
<proteinExistence type="predicted"/>
<gene>
    <name evidence="1" type="ORF">VJJ08_01810</name>
</gene>
<protein>
    <submittedName>
        <fullName evidence="1">Toxin-antitoxin system, antitoxin component, PHD family protein</fullName>
    </submittedName>
</protein>
<keyword evidence="2" id="KW-1185">Reference proteome</keyword>
<reference evidence="1 2" key="1">
    <citation type="submission" date="2023-12" db="EMBL/GenBank/DDBJ databases">
        <title>Genomic sequences of Capnocytophaga and Parvimonas strains.</title>
        <authorList>
            <person name="Watt R.M."/>
            <person name="Wang M."/>
            <person name="Yang T."/>
            <person name="Tong W.M."/>
        </authorList>
    </citation>
    <scope>NUCLEOTIDE SEQUENCE [LARGE SCALE GENOMIC DNA]</scope>
    <source>
        <strain evidence="1 2">CCUG 13096</strain>
    </source>
</reference>
<accession>A0ABU5Z5W2</accession>
<evidence type="ECO:0000313" key="2">
    <source>
        <dbReference type="Proteomes" id="UP001311730"/>
    </source>
</evidence>
<comment type="caution">
    <text evidence="1">The sequence shown here is derived from an EMBL/GenBank/DDBJ whole genome shotgun (WGS) entry which is preliminary data.</text>
</comment>